<gene>
    <name evidence="5" type="ORF">A7A78_01215</name>
</gene>
<dbReference type="InterPro" id="IPR003661">
    <property type="entry name" value="HisK_dim/P_dom"/>
</dbReference>
<keyword evidence="3" id="KW-0597">Phosphoprotein</keyword>
<accession>A0A1A9LHZ7</accession>
<feature type="domain" description="Histidine kinase" evidence="4">
    <location>
        <begin position="187"/>
        <end position="398"/>
    </location>
</feature>
<dbReference type="GO" id="GO:0000155">
    <property type="term" value="F:phosphorelay sensor kinase activity"/>
    <property type="evidence" value="ECO:0007669"/>
    <property type="project" value="InterPro"/>
</dbReference>
<dbReference type="Proteomes" id="UP000077552">
    <property type="component" value="Unassembled WGS sequence"/>
</dbReference>
<reference evidence="5 6" key="1">
    <citation type="submission" date="2016-05" db="EMBL/GenBank/DDBJ databases">
        <title>Genome sequencing of Vitellibacter soesokkakensis RSSK-12.</title>
        <authorList>
            <person name="Thevarajoo S."/>
            <person name="Selvaratnam C."/>
            <person name="Goh K.M."/>
            <person name="Chan K.-G."/>
            <person name="Chong C.S."/>
        </authorList>
    </citation>
    <scope>NUCLEOTIDE SEQUENCE [LARGE SCALE GENOMIC DNA]</scope>
    <source>
        <strain evidence="5 6">RSSK-12</strain>
    </source>
</reference>
<dbReference type="PRINTS" id="PR00344">
    <property type="entry name" value="BCTRLSENSOR"/>
</dbReference>
<dbReference type="InterPro" id="IPR003018">
    <property type="entry name" value="GAF"/>
</dbReference>
<dbReference type="Pfam" id="PF00512">
    <property type="entry name" value="HisKA"/>
    <property type="match status" value="1"/>
</dbReference>
<name>A0A1A9LHZ7_9FLAO</name>
<dbReference type="InterPro" id="IPR036097">
    <property type="entry name" value="HisK_dim/P_sf"/>
</dbReference>
<dbReference type="AlphaFoldDB" id="A0A1A9LHZ7"/>
<dbReference type="SMART" id="SM00387">
    <property type="entry name" value="HATPase_c"/>
    <property type="match status" value="1"/>
</dbReference>
<dbReference type="OrthoDB" id="9811889at2"/>
<dbReference type="Gene3D" id="1.10.287.130">
    <property type="match status" value="1"/>
</dbReference>
<proteinExistence type="predicted"/>
<dbReference type="SUPFAM" id="SSF55874">
    <property type="entry name" value="ATPase domain of HSP90 chaperone/DNA topoisomerase II/histidine kinase"/>
    <property type="match status" value="1"/>
</dbReference>
<dbReference type="SMART" id="SM00065">
    <property type="entry name" value="GAF"/>
    <property type="match status" value="1"/>
</dbReference>
<sequence length="398" mass="45585">MIPPKFPDNEKERIAELKKYNLLDTLSENDFDNITSLIAVICEVPVSLITLLDTDRNFFKSHFGLDFNQSPRNISFCGHAILQDEELFIVEDATKDERFKNNPLIYDNNAIFYAGVPLINPKGFKLGTLCIFDEKPRQLTEIQIVTLKALAKQVINLFELRKKNNLLTDFQKELQQRNERLVNFAHVVSHDLKSPLANITSLTRMLREENFETLSKDSELYLNYIEESSFTLKNYINGILKFYKADELLEAQKQDVELKKLFEEIDEILITEDIIFEYPQKGVLTNVNKAALTQIFLNLIDNSLKYNLNEKRLVSVKYIEDPDFHKFSIKDNGMGIDLGVQEEIFNLFKTTGIKDRDGKEGTGIGLATVKSLVSKLGGSISLESEPEKGSTFTFTVQK</sequence>
<keyword evidence="6" id="KW-1185">Reference proteome</keyword>
<dbReference type="Pfam" id="PF02518">
    <property type="entry name" value="HATPase_c"/>
    <property type="match status" value="1"/>
</dbReference>
<dbReference type="RefSeq" id="WP_068760891.1">
    <property type="nucleotide sequence ID" value="NZ_LXIE01000001.1"/>
</dbReference>
<dbReference type="InterPro" id="IPR036890">
    <property type="entry name" value="HATPase_C_sf"/>
</dbReference>
<dbReference type="InterPro" id="IPR004358">
    <property type="entry name" value="Sig_transdc_His_kin-like_C"/>
</dbReference>
<dbReference type="InterPro" id="IPR005467">
    <property type="entry name" value="His_kinase_dom"/>
</dbReference>
<organism evidence="5 6">
    <name type="scientific">Aequorivita soesokkakensis</name>
    <dbReference type="NCBI Taxonomy" id="1385699"/>
    <lineage>
        <taxon>Bacteria</taxon>
        <taxon>Pseudomonadati</taxon>
        <taxon>Bacteroidota</taxon>
        <taxon>Flavobacteriia</taxon>
        <taxon>Flavobacteriales</taxon>
        <taxon>Flavobacteriaceae</taxon>
        <taxon>Aequorivita</taxon>
    </lineage>
</organism>
<dbReference type="InterPro" id="IPR003594">
    <property type="entry name" value="HATPase_dom"/>
</dbReference>
<dbReference type="PANTHER" id="PTHR43102:SF2">
    <property type="entry name" value="GAF DOMAIN-CONTAINING PROTEIN"/>
    <property type="match status" value="1"/>
</dbReference>
<comment type="caution">
    <text evidence="5">The sequence shown here is derived from an EMBL/GenBank/DDBJ whole genome shotgun (WGS) entry which is preliminary data.</text>
</comment>
<dbReference type="Pfam" id="PF01590">
    <property type="entry name" value="GAF"/>
    <property type="match status" value="1"/>
</dbReference>
<evidence type="ECO:0000256" key="3">
    <source>
        <dbReference type="ARBA" id="ARBA00022553"/>
    </source>
</evidence>
<protein>
    <recommendedName>
        <fullName evidence="2">histidine kinase</fullName>
        <ecNumber evidence="2">2.7.13.3</ecNumber>
    </recommendedName>
</protein>
<dbReference type="STRING" id="1385699.A7A78_01215"/>
<dbReference type="PANTHER" id="PTHR43102">
    <property type="entry name" value="SLR1143 PROTEIN"/>
    <property type="match status" value="1"/>
</dbReference>
<dbReference type="EMBL" id="LXIE01000001">
    <property type="protein sequence ID" value="OAD92850.1"/>
    <property type="molecule type" value="Genomic_DNA"/>
</dbReference>
<dbReference type="SUPFAM" id="SSF47384">
    <property type="entry name" value="Homodimeric domain of signal transducing histidine kinase"/>
    <property type="match status" value="1"/>
</dbReference>
<evidence type="ECO:0000256" key="1">
    <source>
        <dbReference type="ARBA" id="ARBA00000085"/>
    </source>
</evidence>
<evidence type="ECO:0000313" key="6">
    <source>
        <dbReference type="Proteomes" id="UP000077552"/>
    </source>
</evidence>
<dbReference type="PROSITE" id="PS50109">
    <property type="entry name" value="HIS_KIN"/>
    <property type="match status" value="1"/>
</dbReference>
<dbReference type="InterPro" id="IPR029016">
    <property type="entry name" value="GAF-like_dom_sf"/>
</dbReference>
<evidence type="ECO:0000313" key="5">
    <source>
        <dbReference type="EMBL" id="OAD92850.1"/>
    </source>
</evidence>
<dbReference type="Gene3D" id="3.30.565.10">
    <property type="entry name" value="Histidine kinase-like ATPase, C-terminal domain"/>
    <property type="match status" value="1"/>
</dbReference>
<dbReference type="CDD" id="cd00082">
    <property type="entry name" value="HisKA"/>
    <property type="match status" value="1"/>
</dbReference>
<dbReference type="EC" id="2.7.13.3" evidence="2"/>
<comment type="catalytic activity">
    <reaction evidence="1">
        <text>ATP + protein L-histidine = ADP + protein N-phospho-L-histidine.</text>
        <dbReference type="EC" id="2.7.13.3"/>
    </reaction>
</comment>
<dbReference type="SMART" id="SM00388">
    <property type="entry name" value="HisKA"/>
    <property type="match status" value="1"/>
</dbReference>
<evidence type="ECO:0000259" key="4">
    <source>
        <dbReference type="PROSITE" id="PS50109"/>
    </source>
</evidence>
<dbReference type="SUPFAM" id="SSF55781">
    <property type="entry name" value="GAF domain-like"/>
    <property type="match status" value="1"/>
</dbReference>
<evidence type="ECO:0000256" key="2">
    <source>
        <dbReference type="ARBA" id="ARBA00012438"/>
    </source>
</evidence>
<dbReference type="Gene3D" id="3.30.450.40">
    <property type="match status" value="1"/>
</dbReference>